<reference evidence="1 2" key="1">
    <citation type="journal article" date="2014" name="Int. J. Syst. Evol. Microbiol.">
        <title>Nitrososphaera viennensis gen. nov., sp. nov., an aerobic and mesophilic, ammonia-oxidizing archaeon from soil and a member of the archaeal phylum Thaumarchaeota.</title>
        <authorList>
            <person name="Stieglmeier M."/>
            <person name="Klingl A."/>
            <person name="Alves R.J."/>
            <person name="Rittmann S.K."/>
            <person name="Melcher M."/>
            <person name="Leisch N."/>
            <person name="Schleper C."/>
        </authorList>
    </citation>
    <scope>NUCLEOTIDE SEQUENCE [LARGE SCALE GENOMIC DNA]</scope>
    <source>
        <strain evidence="1">EN76</strain>
    </source>
</reference>
<proteinExistence type="predicted"/>
<protein>
    <submittedName>
        <fullName evidence="1">Uncharacterized protein</fullName>
    </submittedName>
</protein>
<organism evidence="1 2">
    <name type="scientific">Nitrososphaera viennensis EN76</name>
    <dbReference type="NCBI Taxonomy" id="926571"/>
    <lineage>
        <taxon>Archaea</taxon>
        <taxon>Nitrososphaerota</taxon>
        <taxon>Nitrososphaeria</taxon>
        <taxon>Nitrososphaerales</taxon>
        <taxon>Nitrososphaeraceae</taxon>
        <taxon>Nitrososphaera</taxon>
    </lineage>
</organism>
<dbReference type="KEGG" id="nvn:NVIE_012140"/>
<dbReference type="AlphaFoldDB" id="A0A060HQL2"/>
<sequence length="62" mass="6764">MLIAKNIDDGKFPLRSCSDPELGIARMLLMMMLNAGSATAAAAVSTPDEIEMRADRPTRKNR</sequence>
<gene>
    <name evidence="1" type="ORF">NVIE_012140</name>
</gene>
<name>A0A060HQL2_9ARCH</name>
<keyword evidence="2" id="KW-1185">Reference proteome</keyword>
<dbReference type="HOGENOM" id="CLU_2893376_0_0_2"/>
<dbReference type="EMBL" id="CP007536">
    <property type="protein sequence ID" value="AIC15447.1"/>
    <property type="molecule type" value="Genomic_DNA"/>
</dbReference>
<evidence type="ECO:0000313" key="2">
    <source>
        <dbReference type="Proteomes" id="UP000027093"/>
    </source>
</evidence>
<dbReference type="Proteomes" id="UP000027093">
    <property type="component" value="Chromosome"/>
</dbReference>
<evidence type="ECO:0000313" key="1">
    <source>
        <dbReference type="EMBL" id="AIC15447.1"/>
    </source>
</evidence>
<accession>A0A060HQL2</accession>